<feature type="non-terminal residue" evidence="1">
    <location>
        <position position="1"/>
    </location>
</feature>
<protein>
    <submittedName>
        <fullName evidence="1">Uncharacterized protein</fullName>
    </submittedName>
</protein>
<reference evidence="1 2" key="1">
    <citation type="submission" date="2020-02" db="EMBL/GenBank/DDBJ databases">
        <title>Rhodobacter translucens sp. nov., a novel bacterium isolated from activated sludge.</title>
        <authorList>
            <person name="Liu J."/>
        </authorList>
    </citation>
    <scope>NUCLEOTIDE SEQUENCE [LARGE SCALE GENOMIC DNA]</scope>
    <source>
        <strain evidence="1 2">HX-7-19</strain>
    </source>
</reference>
<dbReference type="EMBL" id="JAALFE010000013">
    <property type="protein sequence ID" value="NGQ92034.1"/>
    <property type="molecule type" value="Genomic_DNA"/>
</dbReference>
<keyword evidence="2" id="KW-1185">Reference proteome</keyword>
<gene>
    <name evidence="1" type="ORF">G5V65_14115</name>
</gene>
<comment type="caution">
    <text evidence="1">The sequence shown here is derived from an EMBL/GenBank/DDBJ whole genome shotgun (WGS) entry which is preliminary data.</text>
</comment>
<evidence type="ECO:0000313" key="1">
    <source>
        <dbReference type="EMBL" id="NGQ92034.1"/>
    </source>
</evidence>
<name>A0A6M1U3A4_9RHOB</name>
<evidence type="ECO:0000313" key="2">
    <source>
        <dbReference type="Proteomes" id="UP000474758"/>
    </source>
</evidence>
<proteinExistence type="predicted"/>
<organism evidence="1 2">
    <name type="scientific">Paragemmobacter kunshanensis</name>
    <dbReference type="NCBI Taxonomy" id="2583234"/>
    <lineage>
        <taxon>Bacteria</taxon>
        <taxon>Pseudomonadati</taxon>
        <taxon>Pseudomonadota</taxon>
        <taxon>Alphaproteobacteria</taxon>
        <taxon>Rhodobacterales</taxon>
        <taxon>Paracoccaceae</taxon>
        <taxon>Paragemmobacter</taxon>
    </lineage>
</organism>
<dbReference type="Proteomes" id="UP000474758">
    <property type="component" value="Unassembled WGS sequence"/>
</dbReference>
<dbReference type="RefSeq" id="WP_206526801.1">
    <property type="nucleotide sequence ID" value="NZ_JAALFE010000013.1"/>
</dbReference>
<accession>A0A6M1U3A4</accession>
<dbReference type="AlphaFoldDB" id="A0A6M1U3A4"/>
<sequence length="232" mass="24604">RQRHDLYAKYHDYDSEISDLLGECGLGSFYASNQSVLIGCYAEDGNGDNAQWNGTMIGCMITDFSAGLGQKLMTEQANGPRALRNDMGGFRGTNATCSADLGTESGNIVTSRHTTTGISYPWRLRYKTDGVGLEMGFGSFSSPLMNINSNTTTATYGRSSAVGESVNFPALFLGLNNSARALTYSSAAPTTGTWARGDIVFNNAPSAAGKIGWVCTTAGTPGTWKAWGVIDP</sequence>